<feature type="transmembrane region" description="Helical" evidence="6">
    <location>
        <begin position="165"/>
        <end position="184"/>
    </location>
</feature>
<evidence type="ECO:0000256" key="1">
    <source>
        <dbReference type="ARBA" id="ARBA00022485"/>
    </source>
</evidence>
<feature type="transmembrane region" description="Helical" evidence="6">
    <location>
        <begin position="16"/>
        <end position="34"/>
    </location>
</feature>
<dbReference type="AlphaFoldDB" id="A0A1H0U3K4"/>
<keyword evidence="6" id="KW-0472">Membrane</keyword>
<feature type="domain" description="4Fe-4S ferredoxin-type" evidence="7">
    <location>
        <begin position="288"/>
        <end position="317"/>
    </location>
</feature>
<dbReference type="GO" id="GO:0005886">
    <property type="term" value="C:plasma membrane"/>
    <property type="evidence" value="ECO:0007669"/>
    <property type="project" value="TreeGrafter"/>
</dbReference>
<feature type="transmembrane region" description="Helical" evidence="6">
    <location>
        <begin position="82"/>
        <end position="100"/>
    </location>
</feature>
<dbReference type="PANTHER" id="PTHR43255">
    <property type="entry name" value="IRON-SULFUR-BINDING OXIDOREDUCTASE FADF-RELATED-RELATED"/>
    <property type="match status" value="1"/>
</dbReference>
<evidence type="ECO:0000256" key="6">
    <source>
        <dbReference type="SAM" id="Phobius"/>
    </source>
</evidence>
<dbReference type="InterPro" id="IPR051460">
    <property type="entry name" value="HdrC_iron-sulfur_subunit"/>
</dbReference>
<dbReference type="SUPFAM" id="SSF103501">
    <property type="entry name" value="Respiratory nitrate reductase 1 gamma chain"/>
    <property type="match status" value="1"/>
</dbReference>
<keyword evidence="5" id="KW-0411">Iron-sulfur</keyword>
<dbReference type="InterPro" id="IPR017900">
    <property type="entry name" value="4Fe4S_Fe_S_CS"/>
</dbReference>
<feature type="transmembrane region" description="Helical" evidence="6">
    <location>
        <begin position="190"/>
        <end position="209"/>
    </location>
</feature>
<dbReference type="PROSITE" id="PS51379">
    <property type="entry name" value="4FE4S_FER_2"/>
    <property type="match status" value="2"/>
</dbReference>
<dbReference type="GO" id="GO:0046872">
    <property type="term" value="F:metal ion binding"/>
    <property type="evidence" value="ECO:0007669"/>
    <property type="project" value="UniProtKB-KW"/>
</dbReference>
<dbReference type="InterPro" id="IPR004017">
    <property type="entry name" value="Cys_rich_dom"/>
</dbReference>
<keyword evidence="1" id="KW-0004">4Fe-4S</keyword>
<dbReference type="RefSeq" id="WP_143005533.1">
    <property type="nucleotide sequence ID" value="NZ_FNJI01000028.1"/>
</dbReference>
<dbReference type="PROSITE" id="PS00198">
    <property type="entry name" value="4FE4S_FER_1"/>
    <property type="match status" value="2"/>
</dbReference>
<keyword evidence="6" id="KW-1133">Transmembrane helix</keyword>
<dbReference type="SUPFAM" id="SSF46548">
    <property type="entry name" value="alpha-helical ferredoxin"/>
    <property type="match status" value="1"/>
</dbReference>
<dbReference type="STRING" id="91360.SAMN05660330_03354"/>
<accession>A0A1H0U3K4</accession>
<evidence type="ECO:0000256" key="3">
    <source>
        <dbReference type="ARBA" id="ARBA00023002"/>
    </source>
</evidence>
<organism evidence="8 9">
    <name type="scientific">Desulforhopalus singaporensis</name>
    <dbReference type="NCBI Taxonomy" id="91360"/>
    <lineage>
        <taxon>Bacteria</taxon>
        <taxon>Pseudomonadati</taxon>
        <taxon>Thermodesulfobacteriota</taxon>
        <taxon>Desulfobulbia</taxon>
        <taxon>Desulfobulbales</taxon>
        <taxon>Desulfocapsaceae</taxon>
        <taxon>Desulforhopalus</taxon>
    </lineage>
</organism>
<feature type="domain" description="4Fe-4S ferredoxin-type" evidence="7">
    <location>
        <begin position="346"/>
        <end position="377"/>
    </location>
</feature>
<dbReference type="Gene3D" id="1.20.950.20">
    <property type="entry name" value="Transmembrane di-heme cytochromes, Chain C"/>
    <property type="match status" value="1"/>
</dbReference>
<dbReference type="OrthoDB" id="9794954at2"/>
<gene>
    <name evidence="8" type="ORF">SAMN05660330_03354</name>
</gene>
<dbReference type="InterPro" id="IPR017896">
    <property type="entry name" value="4Fe4S_Fe-S-bd"/>
</dbReference>
<evidence type="ECO:0000259" key="7">
    <source>
        <dbReference type="PROSITE" id="PS51379"/>
    </source>
</evidence>
<dbReference type="PANTHER" id="PTHR43255:SF1">
    <property type="entry name" value="IRON-SULFUR-BINDING OXIDOREDUCTASE FADF-RELATED"/>
    <property type="match status" value="1"/>
</dbReference>
<keyword evidence="6" id="KW-0812">Transmembrane</keyword>
<evidence type="ECO:0000256" key="5">
    <source>
        <dbReference type="ARBA" id="ARBA00023014"/>
    </source>
</evidence>
<feature type="transmembrane region" description="Helical" evidence="6">
    <location>
        <begin position="221"/>
        <end position="239"/>
    </location>
</feature>
<dbReference type="Proteomes" id="UP000199073">
    <property type="component" value="Unassembled WGS sequence"/>
</dbReference>
<keyword evidence="3" id="KW-0560">Oxidoreductase</keyword>
<evidence type="ECO:0000256" key="4">
    <source>
        <dbReference type="ARBA" id="ARBA00023004"/>
    </source>
</evidence>
<protein>
    <submittedName>
        <fullName evidence="8">Fe-S oxidoreductase</fullName>
    </submittedName>
</protein>
<dbReference type="EMBL" id="FNJI01000028">
    <property type="protein sequence ID" value="SDP60416.1"/>
    <property type="molecule type" value="Genomic_DNA"/>
</dbReference>
<evidence type="ECO:0000313" key="9">
    <source>
        <dbReference type="Proteomes" id="UP000199073"/>
    </source>
</evidence>
<keyword evidence="4" id="KW-0408">Iron</keyword>
<dbReference type="Gene3D" id="1.10.1060.10">
    <property type="entry name" value="Alpha-helical ferredoxin"/>
    <property type="match status" value="1"/>
</dbReference>
<reference evidence="8 9" key="1">
    <citation type="submission" date="2016-10" db="EMBL/GenBank/DDBJ databases">
        <authorList>
            <person name="de Groot N.N."/>
        </authorList>
    </citation>
    <scope>NUCLEOTIDE SEQUENCE [LARGE SCALE GENOMIC DNA]</scope>
    <source>
        <strain evidence="8 9">DSM 12130</strain>
    </source>
</reference>
<proteinExistence type="predicted"/>
<keyword evidence="2" id="KW-0479">Metal-binding</keyword>
<dbReference type="Pfam" id="PF02754">
    <property type="entry name" value="CCG"/>
    <property type="match status" value="2"/>
</dbReference>
<dbReference type="InterPro" id="IPR036197">
    <property type="entry name" value="NarG-like_sf"/>
</dbReference>
<name>A0A1H0U3K4_9BACT</name>
<dbReference type="InterPro" id="IPR009051">
    <property type="entry name" value="Helical_ferredxn"/>
</dbReference>
<sequence>MATREILWNISGIGEAVLYTLAAITLGVVCWGIYKQIRRVLKGQPVTFPAPLRAGRLGKAIVTVLSNRTVLNRHKLGGSMHLLIMWGFIVLIIGTTIVAIEYDLFHKIIGMEHFMLQGWFYLAFELVTDIFGILLVAGLLVALARRYLLSRPQLKHQRVDWVLPVLLLVIAVTGFMVEGLRLAANASELGYAPGWSPGGALLAGLVGGLDPAGLKSAHVAIWWLHVLLAFGAIALLPFVPKAMHLVAAGVNIYFEDLRPKGRLAKLDVEGAFERDENLGYETLADLTQKDLLDVVSCTECGRCEMNCPANISGKNLSPREIVLGLRRQLNTEIPVTGTPGESRRILDAEISPESVQFCTTCMACVESCPALIDPLSKILELRRNETMIHDRFPDTYGDVLMGMEKRGNPWNEHPTSRMDWAKGFEVPIMAEVAEAGKGVDYLFWVGCSAAYDPRNTKIAQSMVKILQTAGINFAVLGEEERCTGDAARRMGQEYLFSVQAEMNVEMLAEYKFDHILTICPHCYNSFSKDYPDFGGEYSVVHHTELISDLIKEQRLSLTKAIDAMATFHDSCYLGRHNRIFDAPRDILAQIPGLKTVEMERNREMGMCCGGGGGLSWFEEETDQRVNDRRVEQAANAVETASSAETPSMIVTSCPFCLTMMEDGLAARETTMIDKDIAELVAEAISSD</sequence>
<dbReference type="GO" id="GO:0016491">
    <property type="term" value="F:oxidoreductase activity"/>
    <property type="evidence" value="ECO:0007669"/>
    <property type="project" value="UniProtKB-KW"/>
</dbReference>
<feature type="transmembrane region" description="Helical" evidence="6">
    <location>
        <begin position="120"/>
        <end position="144"/>
    </location>
</feature>
<evidence type="ECO:0000313" key="8">
    <source>
        <dbReference type="EMBL" id="SDP60416.1"/>
    </source>
</evidence>
<evidence type="ECO:0000256" key="2">
    <source>
        <dbReference type="ARBA" id="ARBA00022723"/>
    </source>
</evidence>
<dbReference type="Pfam" id="PF13187">
    <property type="entry name" value="Fer4_9"/>
    <property type="match status" value="1"/>
</dbReference>
<dbReference type="GO" id="GO:0051539">
    <property type="term" value="F:4 iron, 4 sulfur cluster binding"/>
    <property type="evidence" value="ECO:0007669"/>
    <property type="project" value="UniProtKB-KW"/>
</dbReference>
<keyword evidence="9" id="KW-1185">Reference proteome</keyword>